<keyword evidence="16" id="KW-0325">Glycoprotein</keyword>
<evidence type="ECO:0000256" key="2">
    <source>
        <dbReference type="ARBA" id="ARBA00012513"/>
    </source>
</evidence>
<dbReference type="Gene3D" id="3.80.10.10">
    <property type="entry name" value="Ribonuclease Inhibitor"/>
    <property type="match status" value="3"/>
</dbReference>
<keyword evidence="4" id="KW-0597">Phosphoprotein</keyword>
<dbReference type="Pfam" id="PF11721">
    <property type="entry name" value="Malectin"/>
    <property type="match status" value="1"/>
</dbReference>
<dbReference type="InterPro" id="IPR051824">
    <property type="entry name" value="LRR_Rcpt-Like_S/T_Kinase"/>
</dbReference>
<evidence type="ECO:0000256" key="12">
    <source>
        <dbReference type="ARBA" id="ARBA00022840"/>
    </source>
</evidence>
<feature type="transmembrane region" description="Helical" evidence="17">
    <location>
        <begin position="30"/>
        <end position="55"/>
    </location>
</feature>
<dbReference type="SUPFAM" id="SSF56112">
    <property type="entry name" value="Protein kinase-like (PK-like)"/>
    <property type="match status" value="1"/>
</dbReference>
<dbReference type="Pfam" id="PF23598">
    <property type="entry name" value="LRR_14"/>
    <property type="match status" value="1"/>
</dbReference>
<dbReference type="PROSITE" id="PS00108">
    <property type="entry name" value="PROTEIN_KINASE_ST"/>
    <property type="match status" value="1"/>
</dbReference>
<sequence>MFYRRRFKLSYASYEIGSLRRGIEMAQSRISIFTLQQGFLHFFILRLFFFLLLLLCFERCRGQAASAKTDPLETQAVNTMLDRWGKKASSSWNISGELCTGAAIDSTVILNPGIKCDCSSNNDTICHVVQFKVYALDVAGKIPEELRNLTYLWDLDLRQNFLTGQFPAFIGELTSMQYLSVGTNALSGPIPKELGNLQKLISLSFSSNNFSGPIPAELGNLNSLQQWYLSSSGLSGELPPTLSKLKALKIWWASNNNFTGKIPDFIGTLTNLTVLRMQGNSFTGPIPPSFANLLQLTDLRIGDIINGTSSMDFISKMTSLNILILRNSKISGALPANLSQYTSLQKLDLSFNNITGDLPESLFNLNSLNMLFLGNNSLTGTLPTTKSNTLSTIDLSYNQLSGSFPSWVGEPNLELNLVANNFVMDNSNSSILPSGLECLQRDRPCYRGAPIYSQFAIKCGGSASMTTSDGTTFDRDNATLNAASYFVTDLKKWAVSNTGSFADATNPNTNYIISSSSQFQNTLEPELFQTARMSPSSLRYYGLGLQNGNYTIELEFAEIGLVDPPTWKSLGRRVFDIYIQGTCCIPSQGYYGPSVSAISVSPYDFIPTVSNKPPSSSSSSNKTGLIAGVVTGVVVLGVVIFAIFLWVHKRRHPGEDDEELQGMSVRPNTFSYAELRVATEDFNKSNLLGEGGFGPVYKGKVSDGRMVAVKQLSVASHQGKKQFMAEIATISAVQHRNLVRLYGCCIEGVQRLLVYEYLENKSLDQAIFGKSSLFLDWGTRFEICLGTARGLAYLHEESSVRIVHRDVKSSNILLDANLNPKISDFGLAKLYDDKKTHMSTRVAGTIGYLAPEYAMRGHLTEKADVFAYGVVALEILSGRPNSDHTLDQEKVYLLDWAWHLHEQRHDLDIVDPCLSSYNDEEAYRLVGVALLCTQASPALRPSMSRVVSMLAGDIEVSEVTMKPSYLTEWEFKDISSNFVSEDFSQSTEMRFTNSQVSMPSDSNILTYKGNMASTSAPLMHDSIGEGR</sequence>
<evidence type="ECO:0000313" key="20">
    <source>
        <dbReference type="Proteomes" id="UP000636800"/>
    </source>
</evidence>
<keyword evidence="6" id="KW-0808">Transferase</keyword>
<dbReference type="SMART" id="SM00220">
    <property type="entry name" value="S_TKc"/>
    <property type="match status" value="1"/>
</dbReference>
<dbReference type="GO" id="GO:0005886">
    <property type="term" value="C:plasma membrane"/>
    <property type="evidence" value="ECO:0007669"/>
    <property type="project" value="TreeGrafter"/>
</dbReference>
<dbReference type="EMBL" id="JADCNL010000002">
    <property type="protein sequence ID" value="KAG0492533.1"/>
    <property type="molecule type" value="Genomic_DNA"/>
</dbReference>
<comment type="caution">
    <text evidence="19">The sequence shown here is derived from an EMBL/GenBank/DDBJ whole genome shotgun (WGS) entry which is preliminary data.</text>
</comment>
<evidence type="ECO:0000259" key="18">
    <source>
        <dbReference type="PROSITE" id="PS50011"/>
    </source>
</evidence>
<dbReference type="SUPFAM" id="SSF52058">
    <property type="entry name" value="L domain-like"/>
    <property type="match status" value="1"/>
</dbReference>
<evidence type="ECO:0000256" key="5">
    <source>
        <dbReference type="ARBA" id="ARBA00022614"/>
    </source>
</evidence>
<dbReference type="CDD" id="cd14066">
    <property type="entry name" value="STKc_IRAK"/>
    <property type="match status" value="1"/>
</dbReference>
<organism evidence="19 20">
    <name type="scientific">Vanilla planifolia</name>
    <name type="common">Vanilla</name>
    <dbReference type="NCBI Taxonomy" id="51239"/>
    <lineage>
        <taxon>Eukaryota</taxon>
        <taxon>Viridiplantae</taxon>
        <taxon>Streptophyta</taxon>
        <taxon>Embryophyta</taxon>
        <taxon>Tracheophyta</taxon>
        <taxon>Spermatophyta</taxon>
        <taxon>Magnoliopsida</taxon>
        <taxon>Liliopsida</taxon>
        <taxon>Asparagales</taxon>
        <taxon>Orchidaceae</taxon>
        <taxon>Vanilloideae</taxon>
        <taxon>Vanilleae</taxon>
        <taxon>Vanilla</taxon>
    </lineage>
</organism>
<evidence type="ECO:0000313" key="19">
    <source>
        <dbReference type="EMBL" id="KAG0492533.1"/>
    </source>
</evidence>
<dbReference type="InterPro" id="IPR021720">
    <property type="entry name" value="Malectin_dom"/>
</dbReference>
<dbReference type="Pfam" id="PF00560">
    <property type="entry name" value="LRR_1"/>
    <property type="match status" value="1"/>
</dbReference>
<dbReference type="Gene3D" id="3.30.200.20">
    <property type="entry name" value="Phosphorylase Kinase, domain 1"/>
    <property type="match status" value="1"/>
</dbReference>
<dbReference type="Gene3D" id="1.10.510.10">
    <property type="entry name" value="Transferase(Phosphotransferase) domain 1"/>
    <property type="match status" value="1"/>
</dbReference>
<evidence type="ECO:0000256" key="6">
    <source>
        <dbReference type="ARBA" id="ARBA00022679"/>
    </source>
</evidence>
<dbReference type="InterPro" id="IPR032675">
    <property type="entry name" value="LRR_dom_sf"/>
</dbReference>
<dbReference type="PROSITE" id="PS50011">
    <property type="entry name" value="PROTEIN_KINASE_DOM"/>
    <property type="match status" value="1"/>
</dbReference>
<dbReference type="Proteomes" id="UP000636800">
    <property type="component" value="Chromosome 2"/>
</dbReference>
<name>A0A835VCP5_VANPL</name>
<keyword evidence="13 17" id="KW-1133">Transmembrane helix</keyword>
<gene>
    <name evidence="19" type="ORF">HPP92_005931</name>
</gene>
<dbReference type="GO" id="GO:0005524">
    <property type="term" value="F:ATP binding"/>
    <property type="evidence" value="ECO:0007669"/>
    <property type="project" value="UniProtKB-KW"/>
</dbReference>
<keyword evidence="7 17" id="KW-0812">Transmembrane</keyword>
<dbReference type="InterPro" id="IPR055414">
    <property type="entry name" value="LRR_R13L4/SHOC2-like"/>
</dbReference>
<evidence type="ECO:0000256" key="4">
    <source>
        <dbReference type="ARBA" id="ARBA00022553"/>
    </source>
</evidence>
<keyword evidence="15" id="KW-0675">Receptor</keyword>
<keyword evidence="10" id="KW-0547">Nucleotide-binding</keyword>
<evidence type="ECO:0000256" key="17">
    <source>
        <dbReference type="SAM" id="Phobius"/>
    </source>
</evidence>
<proteinExistence type="predicted"/>
<keyword evidence="14 17" id="KW-0472">Membrane</keyword>
<evidence type="ECO:0000256" key="16">
    <source>
        <dbReference type="ARBA" id="ARBA00023180"/>
    </source>
</evidence>
<dbReference type="FunFam" id="3.80.10.10:FF:001380">
    <property type="entry name" value="Os05g0256100 protein"/>
    <property type="match status" value="1"/>
</dbReference>
<keyword evidence="9" id="KW-0677">Repeat</keyword>
<dbReference type="EC" id="2.7.11.1" evidence="2"/>
<dbReference type="GO" id="GO:0004674">
    <property type="term" value="F:protein serine/threonine kinase activity"/>
    <property type="evidence" value="ECO:0007669"/>
    <property type="project" value="UniProtKB-KW"/>
</dbReference>
<reference evidence="19 20" key="1">
    <citation type="journal article" date="2020" name="Nat. Food">
        <title>A phased Vanilla planifolia genome enables genetic improvement of flavour and production.</title>
        <authorList>
            <person name="Hasing T."/>
            <person name="Tang H."/>
            <person name="Brym M."/>
            <person name="Khazi F."/>
            <person name="Huang T."/>
            <person name="Chambers A.H."/>
        </authorList>
    </citation>
    <scope>NUCLEOTIDE SEQUENCE [LARGE SCALE GENOMIC DNA]</scope>
    <source>
        <tissue evidence="19">Leaf</tissue>
    </source>
</reference>
<dbReference type="InterPro" id="IPR011009">
    <property type="entry name" value="Kinase-like_dom_sf"/>
</dbReference>
<evidence type="ECO:0000256" key="10">
    <source>
        <dbReference type="ARBA" id="ARBA00022741"/>
    </source>
</evidence>
<protein>
    <recommendedName>
        <fullName evidence="2">non-specific serine/threonine protein kinase</fullName>
        <ecNumber evidence="2">2.7.11.1</ecNumber>
    </recommendedName>
</protein>
<evidence type="ECO:0000256" key="13">
    <source>
        <dbReference type="ARBA" id="ARBA00022989"/>
    </source>
</evidence>
<evidence type="ECO:0000256" key="7">
    <source>
        <dbReference type="ARBA" id="ARBA00022692"/>
    </source>
</evidence>
<dbReference type="PANTHER" id="PTHR48006">
    <property type="entry name" value="LEUCINE-RICH REPEAT-CONTAINING PROTEIN DDB_G0281931-RELATED"/>
    <property type="match status" value="1"/>
</dbReference>
<dbReference type="FunFam" id="1.10.510.10:FF:000044">
    <property type="entry name" value="Putative LRR receptor-like serine/threonine-protein kinase"/>
    <property type="match status" value="1"/>
</dbReference>
<evidence type="ECO:0000256" key="9">
    <source>
        <dbReference type="ARBA" id="ARBA00022737"/>
    </source>
</evidence>
<evidence type="ECO:0000256" key="11">
    <source>
        <dbReference type="ARBA" id="ARBA00022777"/>
    </source>
</evidence>
<dbReference type="InterPro" id="IPR000719">
    <property type="entry name" value="Prot_kinase_dom"/>
</dbReference>
<evidence type="ECO:0000256" key="3">
    <source>
        <dbReference type="ARBA" id="ARBA00022527"/>
    </source>
</evidence>
<feature type="domain" description="Protein kinase" evidence="18">
    <location>
        <begin position="682"/>
        <end position="956"/>
    </location>
</feature>
<dbReference type="InterPro" id="IPR008271">
    <property type="entry name" value="Ser/Thr_kinase_AS"/>
</dbReference>
<dbReference type="FunFam" id="3.30.200.20:FF:000140">
    <property type="entry name" value="Leucine-rich repeat receptor-like protein kinase"/>
    <property type="match status" value="1"/>
</dbReference>
<evidence type="ECO:0000256" key="8">
    <source>
        <dbReference type="ARBA" id="ARBA00022729"/>
    </source>
</evidence>
<keyword evidence="5" id="KW-0433">Leucine-rich repeat</keyword>
<keyword evidence="11" id="KW-0418">Kinase</keyword>
<comment type="subcellular location">
    <subcellularLocation>
        <location evidence="1">Membrane</location>
        <topology evidence="1">Single-pass membrane protein</topology>
    </subcellularLocation>
</comment>
<evidence type="ECO:0000256" key="14">
    <source>
        <dbReference type="ARBA" id="ARBA00023136"/>
    </source>
</evidence>
<dbReference type="InterPro" id="IPR001611">
    <property type="entry name" value="Leu-rich_rpt"/>
</dbReference>
<dbReference type="AlphaFoldDB" id="A0A835VCP5"/>
<feature type="transmembrane region" description="Helical" evidence="17">
    <location>
        <begin position="625"/>
        <end position="647"/>
    </location>
</feature>
<keyword evidence="12" id="KW-0067">ATP-binding</keyword>
<dbReference type="Pfam" id="PF00069">
    <property type="entry name" value="Pkinase"/>
    <property type="match status" value="1"/>
</dbReference>
<evidence type="ECO:0000256" key="15">
    <source>
        <dbReference type="ARBA" id="ARBA00023170"/>
    </source>
</evidence>
<accession>A0A835VCP5</accession>
<dbReference type="FunFam" id="3.80.10.10:FF:000298">
    <property type="entry name" value="Putative LRR receptor-like serine/threonine-protein kinase"/>
    <property type="match status" value="1"/>
</dbReference>
<keyword evidence="20" id="KW-1185">Reference proteome</keyword>
<dbReference type="Gene3D" id="2.60.120.430">
    <property type="entry name" value="Galactose-binding lectin"/>
    <property type="match status" value="1"/>
</dbReference>
<evidence type="ECO:0000256" key="1">
    <source>
        <dbReference type="ARBA" id="ARBA00004167"/>
    </source>
</evidence>
<keyword evidence="3" id="KW-0723">Serine/threonine-protein kinase</keyword>
<dbReference type="PANTHER" id="PTHR48006:SF34">
    <property type="entry name" value="OS08G0203700 PROTEIN"/>
    <property type="match status" value="1"/>
</dbReference>
<dbReference type="PROSITE" id="PS51450">
    <property type="entry name" value="LRR"/>
    <property type="match status" value="1"/>
</dbReference>
<keyword evidence="8" id="KW-0732">Signal</keyword>